<gene>
    <name evidence="6" type="ORF">BDZ85DRAFT_247345</name>
</gene>
<reference evidence="7" key="1">
    <citation type="journal article" date="2020" name="Stud. Mycol.">
        <title>101 Dothideomycetes genomes: A test case for predicting lifestyles and emergence of pathogens.</title>
        <authorList>
            <person name="Haridas S."/>
            <person name="Albert R."/>
            <person name="Binder M."/>
            <person name="Bloem J."/>
            <person name="LaButti K."/>
            <person name="Salamov A."/>
            <person name="Andreopoulos B."/>
            <person name="Baker S."/>
            <person name="Barry K."/>
            <person name="Bills G."/>
            <person name="Bluhm B."/>
            <person name="Cannon C."/>
            <person name="Castanera R."/>
            <person name="Culley D."/>
            <person name="Daum C."/>
            <person name="Ezra D."/>
            <person name="Gonzalez J."/>
            <person name="Henrissat B."/>
            <person name="Kuo A."/>
            <person name="Liang C."/>
            <person name="Lipzen A."/>
            <person name="Lutzoni F."/>
            <person name="Magnuson J."/>
            <person name="Mondo S."/>
            <person name="Nolan M."/>
            <person name="Ohm R."/>
            <person name="Pangilinan J."/>
            <person name="Park H.-J."/>
            <person name="Ramirez L."/>
            <person name="Alfaro M."/>
            <person name="Sun H."/>
            <person name="Tritt A."/>
            <person name="Yoshinaga Y."/>
            <person name="Zwiers L.-H."/>
            <person name="Turgeon B."/>
            <person name="Goodwin S."/>
            <person name="Spatafora J."/>
            <person name="Crous P."/>
            <person name="Grigoriev I."/>
        </authorList>
    </citation>
    <scope>NUCLEOTIDE SEQUENCE [LARGE SCALE GENOMIC DNA]</scope>
    <source>
        <strain evidence="7">CECT 20119</strain>
    </source>
</reference>
<dbReference type="EMBL" id="ML992502">
    <property type="protein sequence ID" value="KAF2227004.1"/>
    <property type="molecule type" value="Genomic_DNA"/>
</dbReference>
<protein>
    <submittedName>
        <fullName evidence="6">Immunoglobulin E-set</fullName>
    </submittedName>
</protein>
<evidence type="ECO:0000256" key="4">
    <source>
        <dbReference type="ARBA" id="ARBA00022490"/>
    </source>
</evidence>
<keyword evidence="7" id="KW-1185">Reference proteome</keyword>
<evidence type="ECO:0000256" key="2">
    <source>
        <dbReference type="ARBA" id="ARBA00009758"/>
    </source>
</evidence>
<dbReference type="InterPro" id="IPR024792">
    <property type="entry name" value="RhoGDI_dom_sf"/>
</dbReference>
<proteinExistence type="inferred from homology"/>
<evidence type="ECO:0000256" key="1">
    <source>
        <dbReference type="ARBA" id="ARBA00004496"/>
    </source>
</evidence>
<keyword evidence="4" id="KW-0963">Cytoplasm</keyword>
<comment type="similarity">
    <text evidence="2">Belongs to the Rho GDI family.</text>
</comment>
<name>A0A6A6GMJ6_9PEZI</name>
<dbReference type="PANTHER" id="PTHR10980">
    <property type="entry name" value="RHO GDP-DISSOCIATION INHIBITOR"/>
    <property type="match status" value="1"/>
</dbReference>
<dbReference type="AlphaFoldDB" id="A0A6A6GMJ6"/>
<dbReference type="Proteomes" id="UP000799538">
    <property type="component" value="Unassembled WGS sequence"/>
</dbReference>
<feature type="compositionally biased region" description="Polar residues" evidence="5">
    <location>
        <begin position="162"/>
        <end position="182"/>
    </location>
</feature>
<feature type="region of interest" description="Disordered" evidence="5">
    <location>
        <begin position="1"/>
        <end position="29"/>
    </location>
</feature>
<sequence>MATTPFRTIGDRRTLIPTSDALGGDDAHQRKDSCEELPPIFLRTCRTVEVLCDLFVPQTHPTRALYWRQSSPWPHQTVKMRLPQLRQISGTPDWSRPGPDRIVQLARTIPLRAMPAESVQSTTTESDQTTSAGPVNSTPVGPVPPTPAAPVQPAAPSRPAPTVSTQSFPTVSANPSRGQNQDAVADQRDPSTESDHHATQNGRPSGSEWQTETTQDQTESSGIPSRQTRQSLAARLNGQIPIRFFGRDGGTQNPSRYRVIGYHNVRDRYRNAFDDHSSSLEGRTRRVSTRTVPLATPIGPEQTGLHVHNWVEENDNPELEAQRHQNDESLRKWKESLGIGSGKTIGDPSDPRKCIILSLGLEVEGRPDIIIDLTTPGALEKLKKQPFTIKEGATFRMKARFTVQHQILSGMKYIQVVKRGPLTNKMQEMIGSYSPSTTDKPEYEKKFEPETAPSGMVGRGSYKAVSRFVDDDQQEHLKFEWSFEIKKDW</sequence>
<dbReference type="OrthoDB" id="1683373at2759"/>
<evidence type="ECO:0000256" key="3">
    <source>
        <dbReference type="ARBA" id="ARBA00022468"/>
    </source>
</evidence>
<dbReference type="InterPro" id="IPR014756">
    <property type="entry name" value="Ig_E-set"/>
</dbReference>
<feature type="compositionally biased region" description="Low complexity" evidence="5">
    <location>
        <begin position="151"/>
        <end position="161"/>
    </location>
</feature>
<dbReference type="InterPro" id="IPR000406">
    <property type="entry name" value="Rho_GDI"/>
</dbReference>
<accession>A0A6A6GMJ6</accession>
<organism evidence="6 7">
    <name type="scientific">Elsinoe ampelina</name>
    <dbReference type="NCBI Taxonomy" id="302913"/>
    <lineage>
        <taxon>Eukaryota</taxon>
        <taxon>Fungi</taxon>
        <taxon>Dikarya</taxon>
        <taxon>Ascomycota</taxon>
        <taxon>Pezizomycotina</taxon>
        <taxon>Dothideomycetes</taxon>
        <taxon>Dothideomycetidae</taxon>
        <taxon>Myriangiales</taxon>
        <taxon>Elsinoaceae</taxon>
        <taxon>Elsinoe</taxon>
    </lineage>
</organism>
<dbReference type="Gene3D" id="2.70.50.30">
    <property type="entry name" value="Coagulation Factor XIII, subunit A, domain 1"/>
    <property type="match status" value="1"/>
</dbReference>
<dbReference type="Pfam" id="PF02115">
    <property type="entry name" value="Rho_GDI"/>
    <property type="match status" value="1"/>
</dbReference>
<feature type="region of interest" description="Disordered" evidence="5">
    <location>
        <begin position="113"/>
        <end position="230"/>
    </location>
</feature>
<evidence type="ECO:0000313" key="6">
    <source>
        <dbReference type="EMBL" id="KAF2227004.1"/>
    </source>
</evidence>
<feature type="compositionally biased region" description="Pro residues" evidence="5">
    <location>
        <begin position="141"/>
        <end position="150"/>
    </location>
</feature>
<dbReference type="GO" id="GO:0005829">
    <property type="term" value="C:cytosol"/>
    <property type="evidence" value="ECO:0007669"/>
    <property type="project" value="TreeGrafter"/>
</dbReference>
<comment type="subcellular location">
    <subcellularLocation>
        <location evidence="1">Cytoplasm</location>
    </subcellularLocation>
</comment>
<keyword evidence="3" id="KW-0343">GTPase activation</keyword>
<feature type="compositionally biased region" description="Low complexity" evidence="5">
    <location>
        <begin position="207"/>
        <end position="221"/>
    </location>
</feature>
<feature type="compositionally biased region" description="Basic and acidic residues" evidence="5">
    <location>
        <begin position="185"/>
        <end position="198"/>
    </location>
</feature>
<evidence type="ECO:0000256" key="5">
    <source>
        <dbReference type="SAM" id="MobiDB-lite"/>
    </source>
</evidence>
<dbReference type="PANTHER" id="PTHR10980:SF3">
    <property type="entry name" value="LD16419P"/>
    <property type="match status" value="1"/>
</dbReference>
<feature type="region of interest" description="Disordered" evidence="5">
    <location>
        <begin position="276"/>
        <end position="302"/>
    </location>
</feature>
<dbReference type="SUPFAM" id="SSF81296">
    <property type="entry name" value="E set domains"/>
    <property type="match status" value="1"/>
</dbReference>
<feature type="compositionally biased region" description="Low complexity" evidence="5">
    <location>
        <begin position="117"/>
        <end position="140"/>
    </location>
</feature>
<dbReference type="GO" id="GO:0007266">
    <property type="term" value="P:Rho protein signal transduction"/>
    <property type="evidence" value="ECO:0007669"/>
    <property type="project" value="InterPro"/>
</dbReference>
<dbReference type="FunFam" id="2.70.50.30:FF:000004">
    <property type="entry name" value="Rho GDP-dissociation inhibitor 1"/>
    <property type="match status" value="1"/>
</dbReference>
<dbReference type="GO" id="GO:0016020">
    <property type="term" value="C:membrane"/>
    <property type="evidence" value="ECO:0007669"/>
    <property type="project" value="TreeGrafter"/>
</dbReference>
<dbReference type="GO" id="GO:0005096">
    <property type="term" value="F:GTPase activator activity"/>
    <property type="evidence" value="ECO:0007669"/>
    <property type="project" value="UniProtKB-KW"/>
</dbReference>
<evidence type="ECO:0000313" key="7">
    <source>
        <dbReference type="Proteomes" id="UP000799538"/>
    </source>
</evidence>
<dbReference type="GO" id="GO:0005094">
    <property type="term" value="F:Rho GDP-dissociation inhibitor activity"/>
    <property type="evidence" value="ECO:0007669"/>
    <property type="project" value="InterPro"/>
</dbReference>